<feature type="compositionally biased region" description="Basic and acidic residues" evidence="1">
    <location>
        <begin position="84"/>
        <end position="95"/>
    </location>
</feature>
<protein>
    <submittedName>
        <fullName evidence="2">Uncharacterized protein</fullName>
    </submittedName>
</protein>
<proteinExistence type="predicted"/>
<keyword evidence="3" id="KW-1185">Reference proteome</keyword>
<dbReference type="Proteomes" id="UP000765509">
    <property type="component" value="Unassembled WGS sequence"/>
</dbReference>
<evidence type="ECO:0000313" key="3">
    <source>
        <dbReference type="Proteomes" id="UP000765509"/>
    </source>
</evidence>
<reference evidence="2" key="1">
    <citation type="submission" date="2021-03" db="EMBL/GenBank/DDBJ databases">
        <title>Draft genome sequence of rust myrtle Austropuccinia psidii MF-1, a brazilian biotype.</title>
        <authorList>
            <person name="Quecine M.C."/>
            <person name="Pachon D.M.R."/>
            <person name="Bonatelli M.L."/>
            <person name="Correr F.H."/>
            <person name="Franceschini L.M."/>
            <person name="Leite T.F."/>
            <person name="Margarido G.R.A."/>
            <person name="Almeida C.A."/>
            <person name="Ferrarezi J.A."/>
            <person name="Labate C.A."/>
        </authorList>
    </citation>
    <scope>NUCLEOTIDE SEQUENCE</scope>
    <source>
        <strain evidence="2">MF-1</strain>
    </source>
</reference>
<evidence type="ECO:0000313" key="2">
    <source>
        <dbReference type="EMBL" id="MBW0523892.1"/>
    </source>
</evidence>
<evidence type="ECO:0000256" key="1">
    <source>
        <dbReference type="SAM" id="MobiDB-lite"/>
    </source>
</evidence>
<dbReference type="AlphaFoldDB" id="A0A9Q3EU85"/>
<comment type="caution">
    <text evidence="2">The sequence shown here is derived from an EMBL/GenBank/DDBJ whole genome shotgun (WGS) entry which is preliminary data.</text>
</comment>
<gene>
    <name evidence="2" type="ORF">O181_063607</name>
</gene>
<sequence length="112" mass="11930">MHTQRGLHKSPPGCCALYALSAVSPAFAPHQQPTLAKLAEKHTRNSCLLSDPSNHAARGVPAQDALARTPLSSMMMKVFPSVNRHQDPKQAERNDSGQLALSLPVSIGPPTS</sequence>
<organism evidence="2 3">
    <name type="scientific">Austropuccinia psidii MF-1</name>
    <dbReference type="NCBI Taxonomy" id="1389203"/>
    <lineage>
        <taxon>Eukaryota</taxon>
        <taxon>Fungi</taxon>
        <taxon>Dikarya</taxon>
        <taxon>Basidiomycota</taxon>
        <taxon>Pucciniomycotina</taxon>
        <taxon>Pucciniomycetes</taxon>
        <taxon>Pucciniales</taxon>
        <taxon>Sphaerophragmiaceae</taxon>
        <taxon>Austropuccinia</taxon>
    </lineage>
</organism>
<dbReference type="EMBL" id="AVOT02030645">
    <property type="protein sequence ID" value="MBW0523892.1"/>
    <property type="molecule type" value="Genomic_DNA"/>
</dbReference>
<accession>A0A9Q3EU85</accession>
<name>A0A9Q3EU85_9BASI</name>
<feature type="region of interest" description="Disordered" evidence="1">
    <location>
        <begin position="82"/>
        <end position="112"/>
    </location>
</feature>